<organism evidence="4 5">
    <name type="scientific">Campylobacter avium LMG 24591</name>
    <dbReference type="NCBI Taxonomy" id="522484"/>
    <lineage>
        <taxon>Bacteria</taxon>
        <taxon>Pseudomonadati</taxon>
        <taxon>Campylobacterota</taxon>
        <taxon>Epsilonproteobacteria</taxon>
        <taxon>Campylobacterales</taxon>
        <taxon>Campylobacteraceae</taxon>
        <taxon>Campylobacter</taxon>
    </lineage>
</organism>
<dbReference type="InterPro" id="IPR029044">
    <property type="entry name" value="Nucleotide-diphossugar_trans"/>
</dbReference>
<dbReference type="RefSeq" id="WP_094324932.1">
    <property type="nucleotide sequence ID" value="NZ_CP022347.1"/>
</dbReference>
<dbReference type="InterPro" id="IPR050748">
    <property type="entry name" value="Glycosyltrans_8_dom-fam"/>
</dbReference>
<protein>
    <submittedName>
        <fullName evidence="4">Glycosyltransferase, family 8</fullName>
    </submittedName>
</protein>
<evidence type="ECO:0000256" key="1">
    <source>
        <dbReference type="ARBA" id="ARBA00022676"/>
    </source>
</evidence>
<dbReference type="PANTHER" id="PTHR13778:SF47">
    <property type="entry name" value="LIPOPOLYSACCHARIDE 1,3-GALACTOSYLTRANSFERASE"/>
    <property type="match status" value="1"/>
</dbReference>
<dbReference type="EMBL" id="CP022347">
    <property type="protein sequence ID" value="ASQ30152.1"/>
    <property type="molecule type" value="Genomic_DNA"/>
</dbReference>
<sequence length="330" mass="39498">MKNIMFCADENYIKFTCVLIYSIVLNSNEKHNFVFHILSDTLSDETKDKIKLFAKELNLDIKIYEISDLDFQAAEVKLRNSLLTYFRFKIPSILDTNIDKCLYLDTDMLCLCDINELFNLNLNEQLAAVSRDIFPKDKKILYKNTNTPPPSNIFNLSKALELHKELYFNAGLLLINLKKFRENEIEQKCFYILNNYTNYYVDQDILNSLLQKECLYIDFAYNAMIATYKEHFKPKFFKDEKQDCDLYTSKDEYKKAMKNPKIIHYTSYKPWLKQKKFNFYYTISKFLPFLRLHKGINANYKIAKSHKLWWNIALKTPVFKDELKKMFYKK</sequence>
<dbReference type="OrthoDB" id="5363698at2"/>
<dbReference type="PANTHER" id="PTHR13778">
    <property type="entry name" value="GLYCOSYLTRANSFERASE 8 DOMAIN-CONTAINING PROTEIN"/>
    <property type="match status" value="1"/>
</dbReference>
<dbReference type="Proteomes" id="UP000201169">
    <property type="component" value="Chromosome"/>
</dbReference>
<reference evidence="4 5" key="1">
    <citation type="submission" date="2017-07" db="EMBL/GenBank/DDBJ databases">
        <title>Analysis of two Campylobacter avium genomes and identification of a novel hippuricase gene.</title>
        <authorList>
            <person name="Miller W.G."/>
            <person name="Chapman M.H."/>
            <person name="Yee E."/>
            <person name="Revez J."/>
            <person name="Bono J.L."/>
            <person name="Rossi M."/>
        </authorList>
    </citation>
    <scope>NUCLEOTIDE SEQUENCE [LARGE SCALE GENOMIC DNA]</scope>
    <source>
        <strain evidence="4 5">LMG 24591</strain>
    </source>
</reference>
<dbReference type="AlphaFoldDB" id="A0A222MWZ5"/>
<evidence type="ECO:0000256" key="3">
    <source>
        <dbReference type="ARBA" id="ARBA00022723"/>
    </source>
</evidence>
<accession>A0A222MWZ5</accession>
<dbReference type="Gene3D" id="3.90.550.10">
    <property type="entry name" value="Spore Coat Polysaccharide Biosynthesis Protein SpsA, Chain A"/>
    <property type="match status" value="1"/>
</dbReference>
<dbReference type="CDD" id="cd04194">
    <property type="entry name" value="GT8_A4GalT_like"/>
    <property type="match status" value="1"/>
</dbReference>
<evidence type="ECO:0000313" key="4">
    <source>
        <dbReference type="EMBL" id="ASQ30152.1"/>
    </source>
</evidence>
<dbReference type="Pfam" id="PF01501">
    <property type="entry name" value="Glyco_transf_8"/>
    <property type="match status" value="1"/>
</dbReference>
<keyword evidence="5" id="KW-1185">Reference proteome</keyword>
<gene>
    <name evidence="4" type="ORF">CAV_0486</name>
</gene>
<dbReference type="GO" id="GO:0016757">
    <property type="term" value="F:glycosyltransferase activity"/>
    <property type="evidence" value="ECO:0007669"/>
    <property type="project" value="UniProtKB-KW"/>
</dbReference>
<keyword evidence="3" id="KW-0479">Metal-binding</keyword>
<dbReference type="KEGG" id="cavi:CAV_0486"/>
<evidence type="ECO:0000313" key="5">
    <source>
        <dbReference type="Proteomes" id="UP000201169"/>
    </source>
</evidence>
<dbReference type="InterPro" id="IPR002495">
    <property type="entry name" value="Glyco_trans_8"/>
</dbReference>
<name>A0A222MWZ5_9BACT</name>
<keyword evidence="1" id="KW-0328">Glycosyltransferase</keyword>
<dbReference type="SUPFAM" id="SSF53448">
    <property type="entry name" value="Nucleotide-diphospho-sugar transferases"/>
    <property type="match status" value="1"/>
</dbReference>
<evidence type="ECO:0000256" key="2">
    <source>
        <dbReference type="ARBA" id="ARBA00022679"/>
    </source>
</evidence>
<keyword evidence="2 4" id="KW-0808">Transferase</keyword>
<dbReference type="GO" id="GO:0046872">
    <property type="term" value="F:metal ion binding"/>
    <property type="evidence" value="ECO:0007669"/>
    <property type="project" value="UniProtKB-KW"/>
</dbReference>
<proteinExistence type="predicted"/>